<dbReference type="InterPro" id="IPR049389">
    <property type="entry name" value="TTHA0281-like"/>
</dbReference>
<gene>
    <name evidence="1" type="ORF">UV61_C0019G0036</name>
</gene>
<reference evidence="1 2" key="1">
    <citation type="journal article" date="2015" name="Nature">
        <title>rRNA introns, odd ribosomes, and small enigmatic genomes across a large radiation of phyla.</title>
        <authorList>
            <person name="Brown C.T."/>
            <person name="Hug L.A."/>
            <person name="Thomas B.C."/>
            <person name="Sharon I."/>
            <person name="Castelle C.J."/>
            <person name="Singh A."/>
            <person name="Wilkins M.J."/>
            <person name="Williams K.H."/>
            <person name="Banfield J.F."/>
        </authorList>
    </citation>
    <scope>NUCLEOTIDE SEQUENCE [LARGE SCALE GENOMIC DNA]</scope>
</reference>
<dbReference type="Proteomes" id="UP000034050">
    <property type="component" value="Unassembled WGS sequence"/>
</dbReference>
<evidence type="ECO:0000313" key="1">
    <source>
        <dbReference type="EMBL" id="KKS85272.1"/>
    </source>
</evidence>
<accession>A0A0G1CIE1</accession>
<dbReference type="EMBL" id="LCFD01000019">
    <property type="protein sequence ID" value="KKS85272.1"/>
    <property type="molecule type" value="Genomic_DNA"/>
</dbReference>
<organism evidence="1 2">
    <name type="scientific">Candidatus Gottesmanbacteria bacterium GW2011_GWB1_43_11</name>
    <dbReference type="NCBI Taxonomy" id="1618446"/>
    <lineage>
        <taxon>Bacteria</taxon>
        <taxon>Candidatus Gottesmaniibacteriota</taxon>
    </lineage>
</organism>
<evidence type="ECO:0000313" key="2">
    <source>
        <dbReference type="Proteomes" id="UP000034050"/>
    </source>
</evidence>
<dbReference type="AlphaFoldDB" id="A0A0G1CIE1"/>
<proteinExistence type="predicted"/>
<sequence>MKKSVTYRTIIEKDGKYYHGYVPALPGCHTQGKTIEETQKNLKEAMKGWLDSRQELGWPIPQDLLIESLQTIELSTEKPFQYA</sequence>
<dbReference type="InterPro" id="IPR035069">
    <property type="entry name" value="TTHA1013/TTHA0281-like"/>
</dbReference>
<comment type="caution">
    <text evidence="1">The sequence shown here is derived from an EMBL/GenBank/DDBJ whole genome shotgun (WGS) entry which is preliminary data.</text>
</comment>
<dbReference type="PANTHER" id="PTHR34504:SF2">
    <property type="entry name" value="UPF0150 PROTEIN SSL0259"/>
    <property type="match status" value="1"/>
</dbReference>
<dbReference type="SUPFAM" id="SSF143100">
    <property type="entry name" value="TTHA1013/TTHA0281-like"/>
    <property type="match status" value="1"/>
</dbReference>
<dbReference type="PANTHER" id="PTHR34504">
    <property type="entry name" value="ANTITOXIN HICB"/>
    <property type="match status" value="1"/>
</dbReference>
<dbReference type="InterPro" id="IPR051404">
    <property type="entry name" value="TA_system_antitoxin"/>
</dbReference>
<protein>
    <submittedName>
        <fullName evidence="1">Toxin-antitoxin system, antitoxin component, HicB family</fullName>
    </submittedName>
</protein>
<dbReference type="STRING" id="1618446.UV61_C0019G0036"/>
<dbReference type="Gene3D" id="3.30.160.250">
    <property type="match status" value="1"/>
</dbReference>
<dbReference type="Pfam" id="PF21748">
    <property type="entry name" value="UPF0150"/>
    <property type="match status" value="1"/>
</dbReference>
<name>A0A0G1CIE1_9BACT</name>